<protein>
    <submittedName>
        <fullName evidence="7">Transposase, mutator family</fullName>
    </submittedName>
</protein>
<comment type="similarity">
    <text evidence="2">Belongs to the transposase mutator family.</text>
</comment>
<evidence type="ECO:0000256" key="2">
    <source>
        <dbReference type="ARBA" id="ARBA00010961"/>
    </source>
</evidence>
<feature type="compositionally biased region" description="Basic and acidic residues" evidence="6">
    <location>
        <begin position="49"/>
        <end position="60"/>
    </location>
</feature>
<evidence type="ECO:0000313" key="7">
    <source>
        <dbReference type="EMBL" id="ABE75144.1"/>
    </source>
</evidence>
<proteinExistence type="inferred from homology"/>
<dbReference type="GO" id="GO:0003677">
    <property type="term" value="F:DNA binding"/>
    <property type="evidence" value="ECO:0007669"/>
    <property type="project" value="UniProtKB-KW"/>
</dbReference>
<dbReference type="STRING" id="335284.Pcryo_1365"/>
<evidence type="ECO:0000256" key="5">
    <source>
        <dbReference type="ARBA" id="ARBA00023172"/>
    </source>
</evidence>
<evidence type="ECO:0000256" key="1">
    <source>
        <dbReference type="ARBA" id="ARBA00002190"/>
    </source>
</evidence>
<evidence type="ECO:0000256" key="3">
    <source>
        <dbReference type="ARBA" id="ARBA00022578"/>
    </source>
</evidence>
<dbReference type="Pfam" id="PF00872">
    <property type="entry name" value="Transposase_mut"/>
    <property type="match status" value="1"/>
</dbReference>
<evidence type="ECO:0000256" key="4">
    <source>
        <dbReference type="ARBA" id="ARBA00023125"/>
    </source>
</evidence>
<organism evidence="7 8">
    <name type="scientific">Psychrobacter cryohalolentis (strain ATCC BAA-1226 / DSM 17306 / VKM B-2378 / K5)</name>
    <dbReference type="NCBI Taxonomy" id="335284"/>
    <lineage>
        <taxon>Bacteria</taxon>
        <taxon>Pseudomonadati</taxon>
        <taxon>Pseudomonadota</taxon>
        <taxon>Gammaproteobacteria</taxon>
        <taxon>Moraxellales</taxon>
        <taxon>Moraxellaceae</taxon>
        <taxon>Psychrobacter</taxon>
    </lineage>
</organism>
<dbReference type="Proteomes" id="UP000002425">
    <property type="component" value="Chromosome"/>
</dbReference>
<keyword evidence="8" id="KW-1185">Reference proteome</keyword>
<dbReference type="HOGENOM" id="CLU_2737142_0_0_6"/>
<accession>Q1QB09</accession>
<feature type="region of interest" description="Disordered" evidence="6">
    <location>
        <begin position="49"/>
        <end position="71"/>
    </location>
</feature>
<evidence type="ECO:0000256" key="6">
    <source>
        <dbReference type="SAM" id="MobiDB-lite"/>
    </source>
</evidence>
<dbReference type="KEGG" id="pcr:Pcryo_1365"/>
<keyword evidence="4" id="KW-0238">DNA-binding</keyword>
<reference evidence="7" key="1">
    <citation type="submission" date="2006-03" db="EMBL/GenBank/DDBJ databases">
        <title>Complete sequence of chromosome of Psychrobacter cryohalolentis K5.</title>
        <authorList>
            <consortium name="US DOE Joint Genome Institute"/>
            <person name="Copeland A."/>
            <person name="Lucas S."/>
            <person name="Lapidus A."/>
            <person name="Barry K."/>
            <person name="Detter J.C."/>
            <person name="Glavina del Rio T."/>
            <person name="Hammon N."/>
            <person name="Israni S."/>
            <person name="Dalin E."/>
            <person name="Tice H."/>
            <person name="Pitluck S."/>
            <person name="Brettin T."/>
            <person name="Bruce D."/>
            <person name="Han C."/>
            <person name="Tapia R."/>
            <person name="Sims D.R."/>
            <person name="Gilna P."/>
            <person name="Schmutz J."/>
            <person name="Larimer F."/>
            <person name="Land M."/>
            <person name="Hauser L."/>
            <person name="Kyrpides N."/>
            <person name="Kim E."/>
            <person name="Richardson P."/>
        </authorList>
    </citation>
    <scope>NUCLEOTIDE SEQUENCE</scope>
    <source>
        <strain evidence="7">K5</strain>
    </source>
</reference>
<comment type="function">
    <text evidence="1">Required for the transposition of the insertion element.</text>
</comment>
<keyword evidence="5" id="KW-0233">DNA recombination</keyword>
<evidence type="ECO:0000313" key="8">
    <source>
        <dbReference type="Proteomes" id="UP000002425"/>
    </source>
</evidence>
<dbReference type="EMBL" id="CP000323">
    <property type="protein sequence ID" value="ABE75144.1"/>
    <property type="molecule type" value="Genomic_DNA"/>
</dbReference>
<dbReference type="GO" id="GO:0004803">
    <property type="term" value="F:transposase activity"/>
    <property type="evidence" value="ECO:0007669"/>
    <property type="project" value="InterPro"/>
</dbReference>
<dbReference type="InterPro" id="IPR001207">
    <property type="entry name" value="Transposase_mutator"/>
</dbReference>
<keyword evidence="3" id="KW-0815">Transposition</keyword>
<dbReference type="AlphaFoldDB" id="Q1QB09"/>
<dbReference type="GO" id="GO:0006313">
    <property type="term" value="P:DNA transposition"/>
    <property type="evidence" value="ECO:0007669"/>
    <property type="project" value="InterPro"/>
</dbReference>
<gene>
    <name evidence="7" type="ordered locus">Pcryo_1365</name>
</gene>
<sequence length="71" mass="8144">MTTQSDLKKLAEQMAGSMNSFDDIKDFQKQLMQSFIDTALEAEMEEHLGYPKHEKADKPMKSSKPLKSFTM</sequence>
<name>Q1QB09_PSYCK</name>